<dbReference type="AlphaFoldDB" id="A0AAD2CBM8"/>
<comment type="caution">
    <text evidence="1">The sequence shown here is derived from an EMBL/GenBank/DDBJ whole genome shotgun (WGS) entry which is preliminary data.</text>
</comment>
<dbReference type="EMBL" id="CAKOGP040000002">
    <property type="protein sequence ID" value="CAJ1925078.1"/>
    <property type="molecule type" value="Genomic_DNA"/>
</dbReference>
<name>A0AAD2CBM8_9STRA</name>
<evidence type="ECO:0000313" key="1">
    <source>
        <dbReference type="EMBL" id="CAJ1925078.1"/>
    </source>
</evidence>
<accession>A0AAD2CBM8</accession>
<reference evidence="1" key="1">
    <citation type="submission" date="2023-08" db="EMBL/GenBank/DDBJ databases">
        <authorList>
            <person name="Audoor S."/>
            <person name="Bilcke G."/>
        </authorList>
    </citation>
    <scope>NUCLEOTIDE SEQUENCE</scope>
</reference>
<organism evidence="1 2">
    <name type="scientific">Cylindrotheca closterium</name>
    <dbReference type="NCBI Taxonomy" id="2856"/>
    <lineage>
        <taxon>Eukaryota</taxon>
        <taxon>Sar</taxon>
        <taxon>Stramenopiles</taxon>
        <taxon>Ochrophyta</taxon>
        <taxon>Bacillariophyta</taxon>
        <taxon>Bacillariophyceae</taxon>
        <taxon>Bacillariophycidae</taxon>
        <taxon>Bacillariales</taxon>
        <taxon>Bacillariaceae</taxon>
        <taxon>Cylindrotheca</taxon>
    </lineage>
</organism>
<gene>
    <name evidence="1" type="ORF">CYCCA115_LOCUS1122</name>
</gene>
<protein>
    <submittedName>
        <fullName evidence="1">Uncharacterized protein</fullName>
    </submittedName>
</protein>
<dbReference type="Proteomes" id="UP001295423">
    <property type="component" value="Unassembled WGS sequence"/>
</dbReference>
<keyword evidence="2" id="KW-1185">Reference proteome</keyword>
<evidence type="ECO:0000313" key="2">
    <source>
        <dbReference type="Proteomes" id="UP001295423"/>
    </source>
</evidence>
<sequence>MELADMCIRASKTSFLYGKDVVLEGLKSADMNGQKGVVGGYDPDTDRRSVYVPEVSKEVWIKPQNITLANGEKMEKKLNLVDVADRFGNAALFEVSSS</sequence>
<proteinExistence type="predicted"/>